<evidence type="ECO:0000256" key="5">
    <source>
        <dbReference type="ARBA" id="ARBA00022692"/>
    </source>
</evidence>
<evidence type="ECO:0000256" key="7">
    <source>
        <dbReference type="ARBA" id="ARBA00022824"/>
    </source>
</evidence>
<dbReference type="SUPFAM" id="SSF50998">
    <property type="entry name" value="Quinoprotein alcohol dehydrogenase-like"/>
    <property type="match status" value="1"/>
</dbReference>
<accession>A0A830HUJ4</accession>
<evidence type="ECO:0000259" key="14">
    <source>
        <dbReference type="Pfam" id="PF25293"/>
    </source>
</evidence>
<name>A0A830HUJ4_9CHLO</name>
<dbReference type="Gene3D" id="2.40.128.630">
    <property type="match status" value="1"/>
</dbReference>
<comment type="similarity">
    <text evidence="2">Belongs to the EMC1 family.</text>
</comment>
<protein>
    <recommendedName>
        <fullName evidence="4">ER membrane protein complex subunit 1</fullName>
    </recommendedName>
</protein>
<feature type="transmembrane region" description="Helical" evidence="11">
    <location>
        <begin position="1027"/>
        <end position="1050"/>
    </location>
</feature>
<dbReference type="InterPro" id="IPR011047">
    <property type="entry name" value="Quinoprotein_ADH-like_sf"/>
</dbReference>
<dbReference type="PANTHER" id="PTHR21573:SF0">
    <property type="entry name" value="ER MEMBRANE PROTEIN COMPLEX SUBUNIT 1"/>
    <property type="match status" value="1"/>
</dbReference>
<evidence type="ECO:0000256" key="8">
    <source>
        <dbReference type="ARBA" id="ARBA00022989"/>
    </source>
</evidence>
<evidence type="ECO:0000256" key="1">
    <source>
        <dbReference type="ARBA" id="ARBA00004115"/>
    </source>
</evidence>
<evidence type="ECO:0000256" key="4">
    <source>
        <dbReference type="ARBA" id="ARBA00020824"/>
    </source>
</evidence>
<evidence type="ECO:0000256" key="11">
    <source>
        <dbReference type="SAM" id="Phobius"/>
    </source>
</evidence>
<comment type="subunit">
    <text evidence="3">Component of the ER membrane protein complex (EMC).</text>
</comment>
<dbReference type="Pfam" id="PF07774">
    <property type="entry name" value="EMC1_C"/>
    <property type="match status" value="1"/>
</dbReference>
<evidence type="ECO:0000256" key="6">
    <source>
        <dbReference type="ARBA" id="ARBA00022729"/>
    </source>
</evidence>
<feature type="domain" description="ER membrane protein complex subunit 1 C-terminal" evidence="13">
    <location>
        <begin position="822"/>
        <end position="1059"/>
    </location>
</feature>
<feature type="domain" description="EMC1 first beta-propeller" evidence="14">
    <location>
        <begin position="29"/>
        <end position="434"/>
    </location>
</feature>
<dbReference type="GO" id="GO:0034975">
    <property type="term" value="P:protein folding in endoplasmic reticulum"/>
    <property type="evidence" value="ECO:0007669"/>
    <property type="project" value="TreeGrafter"/>
</dbReference>
<keyword evidence="7" id="KW-0256">Endoplasmic reticulum</keyword>
<evidence type="ECO:0000313" key="15">
    <source>
        <dbReference type="EMBL" id="GHP09161.1"/>
    </source>
</evidence>
<feature type="chain" id="PRO_5032308077" description="ER membrane protein complex subunit 1" evidence="12">
    <location>
        <begin position="30"/>
        <end position="1060"/>
    </location>
</feature>
<dbReference type="Pfam" id="PF25293">
    <property type="entry name" value="Beta-prop_EMC1_N"/>
    <property type="match status" value="1"/>
</dbReference>
<evidence type="ECO:0000259" key="13">
    <source>
        <dbReference type="Pfam" id="PF07774"/>
    </source>
</evidence>
<comment type="caution">
    <text evidence="15">The sequence shown here is derived from an EMBL/GenBank/DDBJ whole genome shotgun (WGS) entry which is preliminary data.</text>
</comment>
<keyword evidence="8 11" id="KW-1133">Transmembrane helix</keyword>
<dbReference type="EMBL" id="BNJQ01000023">
    <property type="protein sequence ID" value="GHP09161.1"/>
    <property type="molecule type" value="Genomic_DNA"/>
</dbReference>
<evidence type="ECO:0000256" key="10">
    <source>
        <dbReference type="ARBA" id="ARBA00023180"/>
    </source>
</evidence>
<organism evidence="15 16">
    <name type="scientific">Pycnococcus provasolii</name>
    <dbReference type="NCBI Taxonomy" id="41880"/>
    <lineage>
        <taxon>Eukaryota</taxon>
        <taxon>Viridiplantae</taxon>
        <taxon>Chlorophyta</taxon>
        <taxon>Pseudoscourfieldiophyceae</taxon>
        <taxon>Pseudoscourfieldiales</taxon>
        <taxon>Pycnococcaceae</taxon>
        <taxon>Pycnococcus</taxon>
    </lineage>
</organism>
<keyword evidence="16" id="KW-1185">Reference proteome</keyword>
<comment type="subcellular location">
    <subcellularLocation>
        <location evidence="1">Endoplasmic reticulum membrane</location>
        <topology evidence="1">Single-pass type I membrane protein</topology>
    </subcellularLocation>
</comment>
<keyword evidence="6 12" id="KW-0732">Signal</keyword>
<proteinExistence type="inferred from homology"/>
<keyword evidence="5 11" id="KW-0812">Transmembrane</keyword>
<evidence type="ECO:0000313" key="16">
    <source>
        <dbReference type="Proteomes" id="UP000660262"/>
    </source>
</evidence>
<dbReference type="InterPro" id="IPR026895">
    <property type="entry name" value="EMC1"/>
</dbReference>
<dbReference type="InterPro" id="IPR058545">
    <property type="entry name" value="Beta-prop_EMC1_1st"/>
</dbReference>
<evidence type="ECO:0000256" key="12">
    <source>
        <dbReference type="SAM" id="SignalP"/>
    </source>
</evidence>
<feature type="signal peptide" evidence="12">
    <location>
        <begin position="1"/>
        <end position="29"/>
    </location>
</feature>
<dbReference type="InterPro" id="IPR011678">
    <property type="entry name" value="EMC1_C"/>
</dbReference>
<sequence length="1060" mass="111625">MMVTTMALSLLRLLSLVPFLLMASPVAFAIHADQDGLYDWHHAHIGIPTQVLTARAFGPTRASSVIFASKYSSASVHAQTGEIKARFVMDEGEQTTNGVAWVTTNDFNKYAVASDGARFVRAFSVADGSLSWEANTYSASQIVNENKVLDEEGDSASTTQLIVSTPGGVACLVPATQTVVALTADEGEEMWRVALNGAAKYDALVAAPDQPDELWAVGTDANGKPALVAVKAATGTAGSVHVASSAALKPYVVSGGGLHALSADGTKLVSLNAKTGSTKTRALPSGGAHELVKDGAAGTSGLVAVRQADGTVSVLDASFKAAELKVLFSTANGAHAAVSSEVCSDGKGAPCAVAVYEASENSATVKVAADGGKVVATLQVGESFALATAGAPLSCHLAAHLRKDGGVTYRAVVVSEGGEVAMVHESGVVWQRDESLAPAKAIVALDPPQRRRRAAATAAAAASVFSIDNIMETMKLQFLQTKVRLHIATPEETALAKAMSAAASDRTLNAVDLNGLRKNLVVLGAHGRLVSLHSGDGRKLWATHVPIACASKASSDASFDVPSDLRVLRAALSGDSASAGGGAELLVVGRTSAGSYTCTLDGHTGAVLEAKTFDGGVSHVLQPTHVVDSLHRHPVILVVRKADGTREARAVPNDISPELKAQLARGVHFYEADAQRGALRGYAVTTNLQVSETWAMNFPGRHLLSLAQPQAGEAVHSHVKVLGDRSVLYRHINPNLLFVASGVSPADTRGRWTATMDGGVSTGTGSAVAPADASSSSTRLADRLRPARGSMVHVHLLDAVSGRVLYSISHDDAVGPVRCVISENFVVYMYHSLRHSTTEVSVLELYDDSARLTARTVSDVVFEMVPTAIPAWLARSLHIETDVYNQTMSAHAPPPLRVLGQSYFLSASVRAMGISQTLMGLASKLVYFAEEGSGQVFSVDKRLLDPRRPVKVEATHREEGLMQYSEHLPMGFNQFSLTHGHNVALVSKVVSFPSRLESTCHVVVLGLDMLYHRMQPSASFDTLNEDFSHAFLVLTITALAVGSVVTGRMAKRADLKVKWR</sequence>
<keyword evidence="9 11" id="KW-0472">Membrane</keyword>
<evidence type="ECO:0000256" key="3">
    <source>
        <dbReference type="ARBA" id="ARBA00011276"/>
    </source>
</evidence>
<evidence type="ECO:0000256" key="9">
    <source>
        <dbReference type="ARBA" id="ARBA00023136"/>
    </source>
</evidence>
<evidence type="ECO:0000256" key="2">
    <source>
        <dbReference type="ARBA" id="ARBA00007904"/>
    </source>
</evidence>
<gene>
    <name evidence="15" type="ORF">PPROV_000789800</name>
</gene>
<dbReference type="OrthoDB" id="28092at2759"/>
<dbReference type="GO" id="GO:0072546">
    <property type="term" value="C:EMC complex"/>
    <property type="evidence" value="ECO:0007669"/>
    <property type="project" value="InterPro"/>
</dbReference>
<dbReference type="AlphaFoldDB" id="A0A830HUJ4"/>
<dbReference type="Proteomes" id="UP000660262">
    <property type="component" value="Unassembled WGS sequence"/>
</dbReference>
<dbReference type="PANTHER" id="PTHR21573">
    <property type="entry name" value="ER MEMBRANE PROTEIN COMPLEX SUBUNIT 1"/>
    <property type="match status" value="1"/>
</dbReference>
<reference evidence="15" key="1">
    <citation type="submission" date="2020-10" db="EMBL/GenBank/DDBJ databases">
        <title>Unveiling of a novel bifunctional photoreceptor, Dualchrome1, isolated from a cosmopolitan green alga.</title>
        <authorList>
            <person name="Suzuki S."/>
            <person name="Kawachi M."/>
        </authorList>
    </citation>
    <scope>NUCLEOTIDE SEQUENCE</scope>
    <source>
        <strain evidence="15">NIES 2893</strain>
    </source>
</reference>
<keyword evidence="10" id="KW-0325">Glycoprotein</keyword>